<feature type="domain" description="UBL3-like ubiquitin" evidence="2">
    <location>
        <begin position="172"/>
        <end position="244"/>
    </location>
</feature>
<sequence length="268" mass="28076">MSAAAAAETASTKATDALAPNADAIAHSTESVPLESIRRSTEATSSAHNVAPADGPAPDAIDTTDTTEPASSASAPAEPFASAPQVPAKSGEAIEQGPELPAKEADDAIGPAQEHINSGASTEPGAPPVCNITLLLTSGSRHPYRIDAKYLSRRNVAVPEETENGLPDPFSISIYTLKELILREWRSDWEAKPASPSSIRLIHFGKLLDDKEPLRKYQFSSEAPNVVHMSIRPQDLDEEETKTGGKSLGAGSGDGQRSRSGGSCCVIL</sequence>
<dbReference type="EMBL" id="ANFO01000589">
    <property type="protein sequence ID" value="KGQ08306.1"/>
    <property type="molecule type" value="Genomic_DNA"/>
</dbReference>
<evidence type="ECO:0000313" key="3">
    <source>
        <dbReference type="EMBL" id="KGQ08306.1"/>
    </source>
</evidence>
<gene>
    <name evidence="3" type="ORF">BBAD15_g6379</name>
</gene>
<dbReference type="PANTHER" id="PTHR13169">
    <property type="entry name" value="UBIQUITIN-LIKE PROTEIN 3 HCG-1 PROTEIN"/>
    <property type="match status" value="1"/>
</dbReference>
<feature type="region of interest" description="Disordered" evidence="1">
    <location>
        <begin position="228"/>
        <end position="263"/>
    </location>
</feature>
<evidence type="ECO:0000256" key="1">
    <source>
        <dbReference type="SAM" id="MobiDB-lite"/>
    </source>
</evidence>
<feature type="region of interest" description="Disordered" evidence="1">
    <location>
        <begin position="1"/>
        <end position="93"/>
    </location>
</feature>
<dbReference type="Pfam" id="PF13881">
    <property type="entry name" value="Rad60-SLD_2"/>
    <property type="match status" value="1"/>
</dbReference>
<dbReference type="AlphaFoldDB" id="A0A0A2VKB0"/>
<accession>A0A0A2VKB0</accession>
<organism evidence="3 4">
    <name type="scientific">Beauveria bassiana D1-5</name>
    <dbReference type="NCBI Taxonomy" id="1245745"/>
    <lineage>
        <taxon>Eukaryota</taxon>
        <taxon>Fungi</taxon>
        <taxon>Dikarya</taxon>
        <taxon>Ascomycota</taxon>
        <taxon>Pezizomycotina</taxon>
        <taxon>Sordariomycetes</taxon>
        <taxon>Hypocreomycetidae</taxon>
        <taxon>Hypocreales</taxon>
        <taxon>Cordycipitaceae</taxon>
        <taxon>Beauveria</taxon>
    </lineage>
</organism>
<reference evidence="3 4" key="1">
    <citation type="submission" date="2012-10" db="EMBL/GenBank/DDBJ databases">
        <title>Genome sequencing and analysis of entomopathogenic fungi Beauveria bassiana D1-5.</title>
        <authorList>
            <person name="Li Q."/>
            <person name="Wang L."/>
            <person name="Zhang Z."/>
            <person name="Wang Q."/>
            <person name="Ren J."/>
            <person name="Wang M."/>
            <person name="Xu W."/>
            <person name="Wang J."/>
            <person name="Lu Y."/>
            <person name="Du Q."/>
            <person name="Sun Z."/>
        </authorList>
    </citation>
    <scope>NUCLEOTIDE SEQUENCE [LARGE SCALE GENOMIC DNA]</scope>
    <source>
        <strain evidence="3 4">D1-5</strain>
    </source>
</reference>
<dbReference type="eggNOG" id="ENOG502S95Z">
    <property type="taxonomic scope" value="Eukaryota"/>
</dbReference>
<feature type="compositionally biased region" description="Low complexity" evidence="1">
    <location>
        <begin position="1"/>
        <end position="17"/>
    </location>
</feature>
<comment type="caution">
    <text evidence="3">The sequence shown here is derived from an EMBL/GenBank/DDBJ whole genome shotgun (WGS) entry which is preliminary data.</text>
</comment>
<dbReference type="STRING" id="1245745.A0A0A2VKB0"/>
<dbReference type="InterPro" id="IPR039540">
    <property type="entry name" value="UBL3-like_ubiquitin_dom"/>
</dbReference>
<evidence type="ECO:0000313" key="4">
    <source>
        <dbReference type="Proteomes" id="UP000030106"/>
    </source>
</evidence>
<dbReference type="Proteomes" id="UP000030106">
    <property type="component" value="Unassembled WGS sequence"/>
</dbReference>
<dbReference type="HOGENOM" id="CLU_055856_1_0_1"/>
<protein>
    <recommendedName>
        <fullName evidence="2">UBL3-like ubiquitin domain-containing protein</fullName>
    </recommendedName>
</protein>
<name>A0A0A2VKB0_BEABA</name>
<dbReference type="InterPro" id="IPR040015">
    <property type="entry name" value="UBL3-like"/>
</dbReference>
<dbReference type="SUPFAM" id="SSF54236">
    <property type="entry name" value="Ubiquitin-like"/>
    <property type="match status" value="1"/>
</dbReference>
<proteinExistence type="predicted"/>
<feature type="compositionally biased region" description="Low complexity" evidence="1">
    <location>
        <begin position="51"/>
        <end position="84"/>
    </location>
</feature>
<evidence type="ECO:0000259" key="2">
    <source>
        <dbReference type="Pfam" id="PF13881"/>
    </source>
</evidence>
<dbReference type="Gene3D" id="3.10.20.90">
    <property type="entry name" value="Phosphatidylinositol 3-kinase Catalytic Subunit, Chain A, domain 1"/>
    <property type="match status" value="1"/>
</dbReference>
<dbReference type="OrthoDB" id="1043111at2759"/>
<dbReference type="PANTHER" id="PTHR13169:SF0">
    <property type="entry name" value="UBIQUITIN-LIKE PROTEIN 3"/>
    <property type="match status" value="1"/>
</dbReference>
<dbReference type="InterPro" id="IPR029071">
    <property type="entry name" value="Ubiquitin-like_domsf"/>
</dbReference>